<dbReference type="InterPro" id="IPR042099">
    <property type="entry name" value="ANL_N_sf"/>
</dbReference>
<gene>
    <name evidence="3" type="ORF">SAMN05443575_1750</name>
</gene>
<dbReference type="GO" id="GO:0016878">
    <property type="term" value="F:acid-thiol ligase activity"/>
    <property type="evidence" value="ECO:0007669"/>
    <property type="project" value="UniProtKB-ARBA"/>
</dbReference>
<proteinExistence type="predicted"/>
<dbReference type="Pfam" id="PF13193">
    <property type="entry name" value="AMP-binding_C"/>
    <property type="match status" value="1"/>
</dbReference>
<dbReference type="STRING" id="1206085.SAMN05443575_1750"/>
<dbReference type="InterPro" id="IPR045851">
    <property type="entry name" value="AMP-bd_C_sf"/>
</dbReference>
<sequence length="514" mass="53859">MTAVAASTSIVHLVRQRATDQPEHRALVVDDGTELTLGEWLERAEHLARVLVARGLRRGDRIALVIDPGAWIEYAVANLAVYLVGGVGIGFTDRLGADTVDRLAADCDAAAVLRSAGVAGRDDPDRPWWGIDELTADRAGSDDLPDLPDPAAGDGTDRIAEIVHTSGTTGPAKRVAVTHGNLTFGRDSSGELFGGIESILCAVPPGTNAGHSALVVALTTGSRAHVLRSIDPDAIAAAVARDGIQHAILPPAAAAELVHSGATDRYDLTSLRALMFGSSAVPDSIVAALSQAIPTASIMIGYGSTESAPAFARRAEPAFGDDGDVERFRTAGYESLGAAGGGTEVRIVDDAGEPVAAGTIGEIALRSEAPRRFYLDVDERTAGVFAGDGWVRMGDLGVLDPDGTLRFVDRVAESIVSDGRRISSAQVENALMWHPGVRAAAVFAVPDHDRGQLAEAAVETEGDVHGEDLLAFLADRLAPADLPARVHVVDRLPRGVTGKVHKQVLREQYGRVRS</sequence>
<dbReference type="Gene3D" id="3.40.50.12780">
    <property type="entry name" value="N-terminal domain of ligase-like"/>
    <property type="match status" value="1"/>
</dbReference>
<name>A0A1M5I4A2_9ACTN</name>
<dbReference type="Gene3D" id="3.30.300.30">
    <property type="match status" value="1"/>
</dbReference>
<dbReference type="InterPro" id="IPR025110">
    <property type="entry name" value="AMP-bd_C"/>
</dbReference>
<evidence type="ECO:0000259" key="2">
    <source>
        <dbReference type="Pfam" id="PF13193"/>
    </source>
</evidence>
<evidence type="ECO:0000313" key="3">
    <source>
        <dbReference type="EMBL" id="SHG23136.1"/>
    </source>
</evidence>
<dbReference type="AlphaFoldDB" id="A0A1M5I4A2"/>
<dbReference type="PROSITE" id="PS00455">
    <property type="entry name" value="AMP_BINDING"/>
    <property type="match status" value="1"/>
</dbReference>
<keyword evidence="3" id="KW-0436">Ligase</keyword>
<dbReference type="CDD" id="cd04433">
    <property type="entry name" value="AFD_class_I"/>
    <property type="match status" value="1"/>
</dbReference>
<dbReference type="RefSeq" id="WP_073388651.1">
    <property type="nucleotide sequence ID" value="NZ_FQVU01000002.1"/>
</dbReference>
<feature type="domain" description="AMP-dependent synthetase/ligase" evidence="1">
    <location>
        <begin position="15"/>
        <end position="369"/>
    </location>
</feature>
<feature type="domain" description="AMP-binding enzyme C-terminal" evidence="2">
    <location>
        <begin position="426"/>
        <end position="499"/>
    </location>
</feature>
<keyword evidence="4" id="KW-1185">Reference proteome</keyword>
<evidence type="ECO:0000313" key="4">
    <source>
        <dbReference type="Proteomes" id="UP000186132"/>
    </source>
</evidence>
<accession>A0A1M5I4A2</accession>
<reference evidence="3 4" key="1">
    <citation type="submission" date="2016-11" db="EMBL/GenBank/DDBJ databases">
        <authorList>
            <person name="Jaros S."/>
            <person name="Januszkiewicz K."/>
            <person name="Wedrychowicz H."/>
        </authorList>
    </citation>
    <scope>NUCLEOTIDE SEQUENCE [LARGE SCALE GENOMIC DNA]</scope>
    <source>
        <strain evidence="3 4">DSM 45627</strain>
    </source>
</reference>
<dbReference type="EMBL" id="FQVU01000002">
    <property type="protein sequence ID" value="SHG23136.1"/>
    <property type="molecule type" value="Genomic_DNA"/>
</dbReference>
<organism evidence="3 4">
    <name type="scientific">Jatrophihabitans endophyticus</name>
    <dbReference type="NCBI Taxonomy" id="1206085"/>
    <lineage>
        <taxon>Bacteria</taxon>
        <taxon>Bacillati</taxon>
        <taxon>Actinomycetota</taxon>
        <taxon>Actinomycetes</taxon>
        <taxon>Jatrophihabitantales</taxon>
        <taxon>Jatrophihabitantaceae</taxon>
        <taxon>Jatrophihabitans</taxon>
    </lineage>
</organism>
<dbReference type="OrthoDB" id="9803968at2"/>
<dbReference type="InterPro" id="IPR050237">
    <property type="entry name" value="ATP-dep_AMP-bd_enzyme"/>
</dbReference>
<dbReference type="InterPro" id="IPR000873">
    <property type="entry name" value="AMP-dep_synth/lig_dom"/>
</dbReference>
<evidence type="ECO:0000259" key="1">
    <source>
        <dbReference type="Pfam" id="PF00501"/>
    </source>
</evidence>
<dbReference type="InterPro" id="IPR020845">
    <property type="entry name" value="AMP-binding_CS"/>
</dbReference>
<protein>
    <submittedName>
        <fullName evidence="3">Acyl-CoA synthetase (AMP-forming)/AMP-acid ligase II</fullName>
    </submittedName>
</protein>
<dbReference type="SUPFAM" id="SSF56801">
    <property type="entry name" value="Acetyl-CoA synthetase-like"/>
    <property type="match status" value="1"/>
</dbReference>
<dbReference type="Pfam" id="PF00501">
    <property type="entry name" value="AMP-binding"/>
    <property type="match status" value="1"/>
</dbReference>
<dbReference type="PANTHER" id="PTHR43767">
    <property type="entry name" value="LONG-CHAIN-FATTY-ACID--COA LIGASE"/>
    <property type="match status" value="1"/>
</dbReference>
<dbReference type="PANTHER" id="PTHR43767:SF1">
    <property type="entry name" value="NONRIBOSOMAL PEPTIDE SYNTHASE PES1 (EUROFUNG)-RELATED"/>
    <property type="match status" value="1"/>
</dbReference>
<dbReference type="Proteomes" id="UP000186132">
    <property type="component" value="Unassembled WGS sequence"/>
</dbReference>